<feature type="region of interest" description="Disordered" evidence="1">
    <location>
        <begin position="58"/>
        <end position="80"/>
    </location>
</feature>
<dbReference type="Proteomes" id="UP001054945">
    <property type="component" value="Unassembled WGS sequence"/>
</dbReference>
<protein>
    <recommendedName>
        <fullName evidence="4">Ribosomal protein S16</fullName>
    </recommendedName>
</protein>
<organism evidence="2 3">
    <name type="scientific">Caerostris extrusa</name>
    <name type="common">Bark spider</name>
    <name type="synonym">Caerostris bankana</name>
    <dbReference type="NCBI Taxonomy" id="172846"/>
    <lineage>
        <taxon>Eukaryota</taxon>
        <taxon>Metazoa</taxon>
        <taxon>Ecdysozoa</taxon>
        <taxon>Arthropoda</taxon>
        <taxon>Chelicerata</taxon>
        <taxon>Arachnida</taxon>
        <taxon>Araneae</taxon>
        <taxon>Araneomorphae</taxon>
        <taxon>Entelegynae</taxon>
        <taxon>Araneoidea</taxon>
        <taxon>Araneidae</taxon>
        <taxon>Caerostris</taxon>
    </lineage>
</organism>
<evidence type="ECO:0008006" key="4">
    <source>
        <dbReference type="Google" id="ProtNLM"/>
    </source>
</evidence>
<evidence type="ECO:0000256" key="1">
    <source>
        <dbReference type="SAM" id="MobiDB-lite"/>
    </source>
</evidence>
<dbReference type="EMBL" id="BPLR01012603">
    <property type="protein sequence ID" value="GIY55080.1"/>
    <property type="molecule type" value="Genomic_DNA"/>
</dbReference>
<gene>
    <name evidence="2" type="ORF">CEXT_668371</name>
</gene>
<dbReference type="AlphaFoldDB" id="A0AAV4UBT5"/>
<sequence length="80" mass="9234">MSKARRIGLKTGRRNEPFQVERLFILSYFSPGEINRKRECMILEGERVVKMSSACCGQQNPRLPHRATSELQINQERKGA</sequence>
<keyword evidence="3" id="KW-1185">Reference proteome</keyword>
<accession>A0AAV4UBT5</accession>
<comment type="caution">
    <text evidence="2">The sequence shown here is derived from an EMBL/GenBank/DDBJ whole genome shotgun (WGS) entry which is preliminary data.</text>
</comment>
<reference evidence="2 3" key="1">
    <citation type="submission" date="2021-06" db="EMBL/GenBank/DDBJ databases">
        <title>Caerostris extrusa draft genome.</title>
        <authorList>
            <person name="Kono N."/>
            <person name="Arakawa K."/>
        </authorList>
    </citation>
    <scope>NUCLEOTIDE SEQUENCE [LARGE SCALE GENOMIC DNA]</scope>
</reference>
<evidence type="ECO:0000313" key="2">
    <source>
        <dbReference type="EMBL" id="GIY55080.1"/>
    </source>
</evidence>
<name>A0AAV4UBT5_CAEEX</name>
<evidence type="ECO:0000313" key="3">
    <source>
        <dbReference type="Proteomes" id="UP001054945"/>
    </source>
</evidence>
<proteinExistence type="predicted"/>